<organism evidence="1 2">
    <name type="scientific">Acinetobacter baumannii</name>
    <dbReference type="NCBI Taxonomy" id="470"/>
    <lineage>
        <taxon>Bacteria</taxon>
        <taxon>Pseudomonadati</taxon>
        <taxon>Pseudomonadota</taxon>
        <taxon>Gammaproteobacteria</taxon>
        <taxon>Moraxellales</taxon>
        <taxon>Moraxellaceae</taxon>
        <taxon>Acinetobacter</taxon>
        <taxon>Acinetobacter calcoaceticus/baumannii complex</taxon>
    </lineage>
</organism>
<feature type="non-terminal residue" evidence="1">
    <location>
        <position position="98"/>
    </location>
</feature>
<evidence type="ECO:0000313" key="1">
    <source>
        <dbReference type="EMBL" id="MBD0222640.1"/>
    </source>
</evidence>
<sequence length="98" mass="11503">MAFGRGSLHNFIQESVPDLEHQPSELHYQLLELPWREVLTTNWDTLLERTQLEIPERSYSIVRTVDELSCTPSPRIIKLHGTVPSHIPFIFTEEDYRT</sequence>
<gene>
    <name evidence="1" type="ORF">IAG11_22725</name>
</gene>
<dbReference type="Pfam" id="PF13289">
    <property type="entry name" value="SIR2_2"/>
    <property type="match status" value="1"/>
</dbReference>
<accession>A0A8I0FBA9</accession>
<name>A0A8I0FBA9_ACIBA</name>
<proteinExistence type="predicted"/>
<dbReference type="InterPro" id="IPR029035">
    <property type="entry name" value="DHS-like_NAD/FAD-binding_dom"/>
</dbReference>
<evidence type="ECO:0000313" key="2">
    <source>
        <dbReference type="Proteomes" id="UP000634608"/>
    </source>
</evidence>
<dbReference type="RefSeq" id="WP_188147780.1">
    <property type="nucleotide sequence ID" value="NZ_JACSVK010000626.1"/>
</dbReference>
<reference evidence="1" key="1">
    <citation type="submission" date="2020-08" db="EMBL/GenBank/DDBJ databases">
        <title>Diversity of carbapenem-resistant Acinetobacter baumannii and bacteriophage-mediated spread of the Oxa23 carbapenemase.</title>
        <authorList>
            <person name="Abouelfetouh A."/>
            <person name="Mattock J."/>
            <person name="Turner D."/>
            <person name="Li E."/>
            <person name="Evans B.A."/>
        </authorList>
    </citation>
    <scope>NUCLEOTIDE SEQUENCE</scope>
    <source>
        <strain evidence="1">A86</strain>
    </source>
</reference>
<dbReference type="AlphaFoldDB" id="A0A8I0FBA9"/>
<dbReference type="SUPFAM" id="SSF52467">
    <property type="entry name" value="DHS-like NAD/FAD-binding domain"/>
    <property type="match status" value="1"/>
</dbReference>
<dbReference type="Proteomes" id="UP000634608">
    <property type="component" value="Unassembled WGS sequence"/>
</dbReference>
<protein>
    <submittedName>
        <fullName evidence="1">SIR2 family protein</fullName>
    </submittedName>
</protein>
<comment type="caution">
    <text evidence="1">The sequence shown here is derived from an EMBL/GenBank/DDBJ whole genome shotgun (WGS) entry which is preliminary data.</text>
</comment>
<dbReference type="EMBL" id="JACSVK010000626">
    <property type="protein sequence ID" value="MBD0222640.1"/>
    <property type="molecule type" value="Genomic_DNA"/>
</dbReference>